<evidence type="ECO:0000313" key="4">
    <source>
        <dbReference type="Proteomes" id="UP001530377"/>
    </source>
</evidence>
<accession>A0ABD3R4F9</accession>
<feature type="compositionally biased region" description="Basic and acidic residues" evidence="2">
    <location>
        <begin position="971"/>
        <end position="981"/>
    </location>
</feature>
<gene>
    <name evidence="3" type="ORF">ACHAXA_000324</name>
</gene>
<feature type="coiled-coil region" evidence="1">
    <location>
        <begin position="760"/>
        <end position="794"/>
    </location>
</feature>
<keyword evidence="4" id="KW-1185">Reference proteome</keyword>
<dbReference type="PANTHER" id="PTHR23159">
    <property type="entry name" value="CENTROSOMAL PROTEIN 2"/>
    <property type="match status" value="1"/>
</dbReference>
<organism evidence="3 4">
    <name type="scientific">Cyclostephanos tholiformis</name>
    <dbReference type="NCBI Taxonomy" id="382380"/>
    <lineage>
        <taxon>Eukaryota</taxon>
        <taxon>Sar</taxon>
        <taxon>Stramenopiles</taxon>
        <taxon>Ochrophyta</taxon>
        <taxon>Bacillariophyta</taxon>
        <taxon>Coscinodiscophyceae</taxon>
        <taxon>Thalassiosirophycidae</taxon>
        <taxon>Stephanodiscales</taxon>
        <taxon>Stephanodiscaceae</taxon>
        <taxon>Cyclostephanos</taxon>
    </lineage>
</organism>
<feature type="region of interest" description="Disordered" evidence="2">
    <location>
        <begin position="945"/>
        <end position="983"/>
    </location>
</feature>
<dbReference type="Proteomes" id="UP001530377">
    <property type="component" value="Unassembled WGS sequence"/>
</dbReference>
<protein>
    <submittedName>
        <fullName evidence="3">Uncharacterized protein</fullName>
    </submittedName>
</protein>
<dbReference type="EMBL" id="JALLPB020000600">
    <property type="protein sequence ID" value="KAL3807678.1"/>
    <property type="molecule type" value="Genomic_DNA"/>
</dbReference>
<comment type="caution">
    <text evidence="3">The sequence shown here is derived from an EMBL/GenBank/DDBJ whole genome shotgun (WGS) entry which is preliminary data.</text>
</comment>
<feature type="coiled-coil region" evidence="1">
    <location>
        <begin position="1428"/>
        <end position="1557"/>
    </location>
</feature>
<feature type="region of interest" description="Disordered" evidence="2">
    <location>
        <begin position="279"/>
        <end position="360"/>
    </location>
</feature>
<feature type="compositionally biased region" description="Low complexity" evidence="2">
    <location>
        <begin position="145"/>
        <end position="154"/>
    </location>
</feature>
<feature type="coiled-coil region" evidence="1">
    <location>
        <begin position="1612"/>
        <end position="1639"/>
    </location>
</feature>
<reference evidence="3 4" key="1">
    <citation type="submission" date="2024-10" db="EMBL/GenBank/DDBJ databases">
        <title>Updated reference genomes for cyclostephanoid diatoms.</title>
        <authorList>
            <person name="Roberts W.R."/>
            <person name="Alverson A.J."/>
        </authorList>
    </citation>
    <scope>NUCLEOTIDE SEQUENCE [LARGE SCALE GENOMIC DNA]</scope>
    <source>
        <strain evidence="3 4">AJA228-03</strain>
    </source>
</reference>
<feature type="compositionally biased region" description="Polar residues" evidence="2">
    <location>
        <begin position="38"/>
        <end position="54"/>
    </location>
</feature>
<name>A0ABD3R4F9_9STRA</name>
<evidence type="ECO:0000256" key="1">
    <source>
        <dbReference type="SAM" id="Coils"/>
    </source>
</evidence>
<keyword evidence="1" id="KW-0175">Coiled coil</keyword>
<feature type="coiled-coil region" evidence="1">
    <location>
        <begin position="1185"/>
        <end position="1325"/>
    </location>
</feature>
<feature type="coiled-coil region" evidence="1">
    <location>
        <begin position="1365"/>
        <end position="1399"/>
    </location>
</feature>
<feature type="region of interest" description="Disordered" evidence="2">
    <location>
        <begin position="515"/>
        <end position="563"/>
    </location>
</feature>
<feature type="region of interest" description="Disordered" evidence="2">
    <location>
        <begin position="1815"/>
        <end position="1845"/>
    </location>
</feature>
<feature type="coiled-coil region" evidence="1">
    <location>
        <begin position="1665"/>
        <end position="1794"/>
    </location>
</feature>
<evidence type="ECO:0000256" key="2">
    <source>
        <dbReference type="SAM" id="MobiDB-lite"/>
    </source>
</evidence>
<feature type="coiled-coil region" evidence="1">
    <location>
        <begin position="862"/>
        <end position="889"/>
    </location>
</feature>
<feature type="compositionally biased region" description="Basic and acidic residues" evidence="2">
    <location>
        <begin position="833"/>
        <end position="852"/>
    </location>
</feature>
<dbReference type="PANTHER" id="PTHR23159:SF31">
    <property type="entry name" value="CENTROSOME-ASSOCIATED PROTEIN CEP250 ISOFORM X1"/>
    <property type="match status" value="1"/>
</dbReference>
<feature type="compositionally biased region" description="Basic and acidic residues" evidence="2">
    <location>
        <begin position="343"/>
        <end position="360"/>
    </location>
</feature>
<feature type="region of interest" description="Disordered" evidence="2">
    <location>
        <begin position="1"/>
        <end position="120"/>
    </location>
</feature>
<proteinExistence type="predicted"/>
<sequence length="1845" mass="209185">SPVHLSNNKQTTIMTTTTGGDNAKLARFRELMNAKRLQMNTPMSEPGMPSTTKTNEAHYGKSAATPLSDPGGADRQQQQKHRRRHHPPSDECARMRPLSSYDDNDNDNSSAGSSVDEDLVVAGEDGIEKLTREHRTGSSAEENIDPNNNNNNGSNDDRKNNKGGIGNLETMKRIMRRKRNIAQDARRDMESYSSKSNSVDEDRLGSSREANILLEREGVYVKGTSDGCVDDLGGWAMMGNHLEENTTMDREDLSVSFDVSSSISAHQLLAGVSSEYVPMSPHEWKGPQRRHQREGGEEESHHRFGGGPGVEEGSCGASSPDMSGLLSFLGDSPAFDRTSCSSEEERGGESRERDEVERNLRRSAEKVRRLEEHLLKSVGAVGTLSPVLPPPTRGGIVYDDRPASMMAGGGRTTRVSAVTFAIEDGWETPRGNGNDAETPYHRRRYPKSPYQFENVDEWGRRTSALNESMEAQANPMNESVIVSDDEASESYLGGEPSPLKGIGSDVDAVGVEGAASYDNRDNDCDHAPESGERSDPGAGSKIESSMGDPRGHDGEYVPKTPSRAALMERNQNLVREVRFADQTCVALAERKKFYKNQVGQYTENLRRANDEISSLRTNYESSIQESARLKVLVESLRAQKHLADAQVEAYRTHIADCEKSHRSSLKKIEKTYYSHLKNAEGQINGLNDRLHESHTANVALQSKLDDLHDKWESKLQSDAASRDLISSLKERVASGNSTASNAHASMEAMQDRVSYLQQLCDQQKSQLQMERSEREMTEQDRDVLQAQCNDLHRQLTEWAQTTDGLHGVFFDEDGSQNEDFVDALRVYTPVKHPRVDNDNDERGGPRTPDRRTPTANLLARTLRSELKRRQTVSEKLEHAERQVAGLKNVVCDMKMECEEAKADNILLVEELEERDAVIAKLELTMGEKDDQIKCLCEKVEVLRRANDGSSSSDEGRSTSRSQGESGIESRSQSKAEDESRSYDAASVLEERLDALEETLNYTDEELKETRARLADTQELLDQTAGELERSEEELAEACDRVADFEAQVDKLFKDLTEKEVEHANLERFCHFQKSTIKTINDKLSKSEKVNVDVRTQLESCFQSLVALDKILRTYEDFDVLAGKTMTEHRHKITHLLETISRALETMKKFSPRASGALTTPCEMGSRVFFEPDLDSPAISSDFHHEQEIKKELDNANIQLKEAQKLLREYRVEFSEKEIERNHEISSLKQQQHQIKTKLDIANEELQNTHKLLQQYQDESSKHEIELNDVNGHLQQANKLLEEYQDELRNQETEHKQETSSLKKQCDELETRLSSVTSDLENCKKENKFLSTTAATAANAVSQQLSVMTSNNTDLMKENESLRISLQSFELQLENEKSLLRATREEADGYRQDVSNAKAAFECMSTECDLTKNTLSKVGKEAHVLRELVNERERELKECRDSLSKAQEALKEQMGCLKSQCLDLEKRLSVEESGRLSAEATLDDAHVHIAMMENIVKEKESEFQEKESECNQLIIQVKEVQNALVEAERERAEADIAIERLENDIQEKKSVVFAYEESIISYKGDIRRLENELQTTILDKDSRIRMLEQACSSRQILFSEQLDRTKKERDLSTAELTDMINRLQNELLESNRLYQESGERAKSTFIDLNKAHQILEQEVVQKNAYIDEVTQKYNFSCEELEKARKEIDSMTERVNSLEMDRTRLATRHQDEVDELLEQRNRIHDEKVQLEEQILRLESNASNIEELKRQQRDEIAQLSGHNISLQKKCDKFKALLKSLNEQNRAWEDSHKTQNNDLMSYGMEIKRLNGQIESMKRVLNSSEHPKSRQIHHQTPQEGKSRLGYPDTV</sequence>
<feature type="compositionally biased region" description="Basic and acidic residues" evidence="2">
    <location>
        <begin position="518"/>
        <end position="535"/>
    </location>
</feature>
<feature type="compositionally biased region" description="Basic and acidic residues" evidence="2">
    <location>
        <begin position="293"/>
        <end position="302"/>
    </location>
</feature>
<feature type="region of interest" description="Disordered" evidence="2">
    <location>
        <begin position="132"/>
        <end position="203"/>
    </location>
</feature>
<feature type="non-terminal residue" evidence="3">
    <location>
        <position position="1"/>
    </location>
</feature>
<feature type="coiled-coil region" evidence="1">
    <location>
        <begin position="591"/>
        <end position="625"/>
    </location>
</feature>
<feature type="compositionally biased region" description="Polar residues" evidence="2">
    <location>
        <begin position="1"/>
        <end position="10"/>
    </location>
</feature>
<dbReference type="SUPFAM" id="SSF57997">
    <property type="entry name" value="Tropomyosin"/>
    <property type="match status" value="2"/>
</dbReference>
<feature type="coiled-coil region" evidence="1">
    <location>
        <begin position="985"/>
        <end position="1061"/>
    </location>
</feature>
<evidence type="ECO:0000313" key="3">
    <source>
        <dbReference type="EMBL" id="KAL3807678.1"/>
    </source>
</evidence>
<feature type="region of interest" description="Disordered" evidence="2">
    <location>
        <begin position="831"/>
        <end position="853"/>
    </location>
</feature>